<sequence length="471" mass="52302">MSHRRRREASQQPPRCAWTVNNWKCRYRVADVMVGGLKMKCRFCAGHQCMKNIRCTARFGGTRCLNYVKDLDANKYKYCAQLRTSIPAPIPHPTEARPRRRPNQSLDNCPSENCNKQRATNPETETDLRYCLSHRCPQPACRNEKTPLGPYCPAHTCAGDNCTALASGDGDPGSHASYCDRHRVCLADGCARLCHIRESGAVAPFCGMHYCRSEGCPRDRRAGDEACPAHSCLEAGCGRRSSSDDAEGGSFCKSHECKWPGCFFRRRRGEWCAEHVCARRGCEGGVEGSNEYCGRHQPCVVVGCEKDRLVVGDKVLEKCEDHDAAACASAGCTKRAAPKRLFCAAHLCATHDCRNPALSPLTLCDAHKCALPHCAAPRWLHTTMPLSLSLALSPSSSPFCAKHACHYPSCREMAEAGAEAQRCQEHMQCRAEGCRRFAARGSDRYCGEHRRRRGYMDMGYQDQWANWGVAI</sequence>
<protein>
    <submittedName>
        <fullName evidence="2">Uncharacterized protein</fullName>
    </submittedName>
</protein>
<evidence type="ECO:0000313" key="3">
    <source>
        <dbReference type="Proteomes" id="UP001187682"/>
    </source>
</evidence>
<dbReference type="EMBL" id="ONZQ02000009">
    <property type="protein sequence ID" value="SPO03872.1"/>
    <property type="molecule type" value="Genomic_DNA"/>
</dbReference>
<feature type="region of interest" description="Disordered" evidence="1">
    <location>
        <begin position="89"/>
        <end position="121"/>
    </location>
</feature>
<proteinExistence type="predicted"/>
<evidence type="ECO:0000256" key="1">
    <source>
        <dbReference type="SAM" id="MobiDB-lite"/>
    </source>
</evidence>
<accession>A0AAE8SXE7</accession>
<name>A0AAE8SXE7_9PEZI</name>
<evidence type="ECO:0000313" key="2">
    <source>
        <dbReference type="EMBL" id="SPO03872.1"/>
    </source>
</evidence>
<reference evidence="2" key="1">
    <citation type="submission" date="2018-03" db="EMBL/GenBank/DDBJ databases">
        <authorList>
            <person name="Guldener U."/>
        </authorList>
    </citation>
    <scope>NUCLEOTIDE SEQUENCE</scope>
</reference>
<dbReference type="Proteomes" id="UP001187682">
    <property type="component" value="Unassembled WGS sequence"/>
</dbReference>
<keyword evidence="3" id="KW-1185">Reference proteome</keyword>
<organism evidence="2 3">
    <name type="scientific">Cephalotrichum gorgonifer</name>
    <dbReference type="NCBI Taxonomy" id="2041049"/>
    <lineage>
        <taxon>Eukaryota</taxon>
        <taxon>Fungi</taxon>
        <taxon>Dikarya</taxon>
        <taxon>Ascomycota</taxon>
        <taxon>Pezizomycotina</taxon>
        <taxon>Sordariomycetes</taxon>
        <taxon>Hypocreomycetidae</taxon>
        <taxon>Microascales</taxon>
        <taxon>Microascaceae</taxon>
        <taxon>Cephalotrichum</taxon>
    </lineage>
</organism>
<feature type="compositionally biased region" description="Polar residues" evidence="1">
    <location>
        <begin position="103"/>
        <end position="121"/>
    </location>
</feature>
<gene>
    <name evidence="2" type="ORF">DNG_06555</name>
</gene>
<comment type="caution">
    <text evidence="2">The sequence shown here is derived from an EMBL/GenBank/DDBJ whole genome shotgun (WGS) entry which is preliminary data.</text>
</comment>
<dbReference type="AlphaFoldDB" id="A0AAE8SXE7"/>